<evidence type="ECO:0000259" key="8">
    <source>
        <dbReference type="PROSITE" id="PS00498"/>
    </source>
</evidence>
<dbReference type="Proteomes" id="UP001141552">
    <property type="component" value="Unassembled WGS sequence"/>
</dbReference>
<comment type="caution">
    <text evidence="9">The sequence shown here is derived from an EMBL/GenBank/DDBJ whole genome shotgun (WGS) entry which is preliminary data.</text>
</comment>
<proteinExistence type="inferred from homology"/>
<keyword evidence="3" id="KW-0479">Metal-binding</keyword>
<keyword evidence="5" id="KW-0560">Oxidoreductase</keyword>
<evidence type="ECO:0000256" key="2">
    <source>
        <dbReference type="ARBA" id="ARBA00009928"/>
    </source>
</evidence>
<dbReference type="PRINTS" id="PR00092">
    <property type="entry name" value="TYROSINASE"/>
</dbReference>
<evidence type="ECO:0000256" key="6">
    <source>
        <dbReference type="ARBA" id="ARBA00023008"/>
    </source>
</evidence>
<accession>A0A9Q0G7N6</accession>
<dbReference type="InterPro" id="IPR022740">
    <property type="entry name" value="Polyphenol_oxidase_C"/>
</dbReference>
<evidence type="ECO:0000256" key="5">
    <source>
        <dbReference type="ARBA" id="ARBA00023002"/>
    </source>
</evidence>
<dbReference type="PANTHER" id="PTHR11474">
    <property type="entry name" value="TYROSINASE FAMILY MEMBER"/>
    <property type="match status" value="1"/>
</dbReference>
<dbReference type="Pfam" id="PF12142">
    <property type="entry name" value="PPO1_DWL"/>
    <property type="match status" value="1"/>
</dbReference>
<dbReference type="InterPro" id="IPR002227">
    <property type="entry name" value="Tyrosinase_Cu-bd"/>
</dbReference>
<comment type="similarity">
    <text evidence="2">Belongs to the tyrosinase family.</text>
</comment>
<dbReference type="OrthoDB" id="6132182at2759"/>
<evidence type="ECO:0000313" key="9">
    <source>
        <dbReference type="EMBL" id="KAJ4843774.1"/>
    </source>
</evidence>
<gene>
    <name evidence="9" type="ORF">Tsubulata_017401</name>
</gene>
<name>A0A9Q0G7N6_9ROSI</name>
<dbReference type="InterPro" id="IPR008922">
    <property type="entry name" value="Di-copper_centre_dom_sf"/>
</dbReference>
<dbReference type="Gene3D" id="1.10.1280.10">
    <property type="entry name" value="Di-copper center containing domain from catechol oxidase"/>
    <property type="match status" value="1"/>
</dbReference>
<keyword evidence="6" id="KW-0186">Copper</keyword>
<evidence type="ECO:0000313" key="10">
    <source>
        <dbReference type="Proteomes" id="UP001141552"/>
    </source>
</evidence>
<organism evidence="9 10">
    <name type="scientific">Turnera subulata</name>
    <dbReference type="NCBI Taxonomy" id="218843"/>
    <lineage>
        <taxon>Eukaryota</taxon>
        <taxon>Viridiplantae</taxon>
        <taxon>Streptophyta</taxon>
        <taxon>Embryophyta</taxon>
        <taxon>Tracheophyta</taxon>
        <taxon>Spermatophyta</taxon>
        <taxon>Magnoliopsida</taxon>
        <taxon>eudicotyledons</taxon>
        <taxon>Gunneridae</taxon>
        <taxon>Pentapetalae</taxon>
        <taxon>rosids</taxon>
        <taxon>fabids</taxon>
        <taxon>Malpighiales</taxon>
        <taxon>Passifloraceae</taxon>
        <taxon>Turnera</taxon>
    </lineage>
</organism>
<dbReference type="InterPro" id="IPR022739">
    <property type="entry name" value="Polyphenol_oxidase_cen"/>
</dbReference>
<dbReference type="Pfam" id="PF00264">
    <property type="entry name" value="Tyrosinase"/>
    <property type="match status" value="1"/>
</dbReference>
<dbReference type="GO" id="GO:0004097">
    <property type="term" value="F:catechol oxidase activity"/>
    <property type="evidence" value="ECO:0007669"/>
    <property type="project" value="InterPro"/>
</dbReference>
<dbReference type="SUPFAM" id="SSF48056">
    <property type="entry name" value="Di-copper centre-containing domain"/>
    <property type="match status" value="1"/>
</dbReference>
<sequence length="362" mass="40681">MKIPAIYTNTQSSLYDPLREKTHQPPALLDLDFNGTDELTSTQNQMSSNLAIMYRQMVSGAKTTRLFFGEPYRAGGEPEPGFGSIENTPHGPVHRWTGDLKTQEDMGVFYSAARDPIFYAHHANVDRMWTIWKTLPKGRRTEFTDRDWLEASFLFYDENANPVRVKVKDCLDNRKLGYVYQDVDIPWLKAKPKPKKLSKKLAAAATTNTFGRGGVALAAEKKKKKLTPASAFPLVLDKVISTQVPRPRKSRSKKEKEEEEEVLVIDGIEYDKNEAVKFNVYVNDEDDESPPSPDNTEFAGGFVNVPHKHGKKKGKTCLRLGLTDLLEDLGSEDDDTVVVTLVPKYGQGLVNIGGIKIEFLKD</sequence>
<evidence type="ECO:0000256" key="7">
    <source>
        <dbReference type="ARBA" id="ARBA00023157"/>
    </source>
</evidence>
<keyword evidence="7" id="KW-1015">Disulfide bond</keyword>
<dbReference type="AlphaFoldDB" id="A0A9Q0G7N6"/>
<protein>
    <recommendedName>
        <fullName evidence="8">Tyrosinase copper-binding domain-containing protein</fullName>
    </recommendedName>
</protein>
<feature type="domain" description="Tyrosinase copper-binding" evidence="8">
    <location>
        <begin position="115"/>
        <end position="126"/>
    </location>
</feature>
<dbReference type="InterPro" id="IPR050316">
    <property type="entry name" value="Tyrosinase/Hemocyanin"/>
</dbReference>
<evidence type="ECO:0000256" key="1">
    <source>
        <dbReference type="ARBA" id="ARBA00001973"/>
    </source>
</evidence>
<keyword evidence="4" id="KW-0883">Thioether bond</keyword>
<evidence type="ECO:0000256" key="4">
    <source>
        <dbReference type="ARBA" id="ARBA00022784"/>
    </source>
</evidence>
<evidence type="ECO:0000256" key="3">
    <source>
        <dbReference type="ARBA" id="ARBA00022723"/>
    </source>
</evidence>
<reference evidence="9" key="1">
    <citation type="submission" date="2022-02" db="EMBL/GenBank/DDBJ databases">
        <authorList>
            <person name="Henning P.M."/>
            <person name="McCubbin A.G."/>
            <person name="Shore J.S."/>
        </authorList>
    </citation>
    <scope>NUCLEOTIDE SEQUENCE</scope>
    <source>
        <strain evidence="9">F60SS</strain>
        <tissue evidence="9">Leaves</tissue>
    </source>
</reference>
<dbReference type="Pfam" id="PF12143">
    <property type="entry name" value="PPO1_KFDV"/>
    <property type="match status" value="1"/>
</dbReference>
<dbReference type="PROSITE" id="PS00498">
    <property type="entry name" value="TYROSINASE_2"/>
    <property type="match status" value="1"/>
</dbReference>
<reference evidence="9" key="2">
    <citation type="journal article" date="2023" name="Plants (Basel)">
        <title>Annotation of the Turnera subulata (Passifloraceae) Draft Genome Reveals the S-Locus Evolved after the Divergence of Turneroideae from Passifloroideae in a Stepwise Manner.</title>
        <authorList>
            <person name="Henning P.M."/>
            <person name="Roalson E.H."/>
            <person name="Mir W."/>
            <person name="McCubbin A.G."/>
            <person name="Shore J.S."/>
        </authorList>
    </citation>
    <scope>NUCLEOTIDE SEQUENCE</scope>
    <source>
        <strain evidence="9">F60SS</strain>
    </source>
</reference>
<comment type="cofactor">
    <cofactor evidence="1">
        <name>Cu(2+)</name>
        <dbReference type="ChEBI" id="CHEBI:29036"/>
    </cofactor>
</comment>
<dbReference type="EMBL" id="JAKUCV010002143">
    <property type="protein sequence ID" value="KAJ4843774.1"/>
    <property type="molecule type" value="Genomic_DNA"/>
</dbReference>
<dbReference type="PANTHER" id="PTHR11474:SF76">
    <property type="entry name" value="SHKT DOMAIN-CONTAINING PROTEIN"/>
    <property type="match status" value="1"/>
</dbReference>
<keyword evidence="10" id="KW-1185">Reference proteome</keyword>
<dbReference type="GO" id="GO:0046872">
    <property type="term" value="F:metal ion binding"/>
    <property type="evidence" value="ECO:0007669"/>
    <property type="project" value="UniProtKB-KW"/>
</dbReference>